<dbReference type="EMBL" id="AEYP01095465">
    <property type="status" value="NOT_ANNOTATED_CDS"/>
    <property type="molecule type" value="Genomic_DNA"/>
</dbReference>
<accession>M3Z712</accession>
<proteinExistence type="predicted"/>
<dbReference type="AlphaFoldDB" id="M3Z712"/>
<sequence length="346" mass="37071">MSPPPGLHDTGALPLADQPSRALTDAELWAFSQLGVRGRFQPQPRTAARMVGPVHPGDPCERTWDELVLRKQPMQTLLPPARSVPDATSQGQTSAGHLGLLLPGPRPAAPGQATLHTASAVRPGPWHTHREIGPLRPEKQLPCGMRHSPIMAALQKVTTGFQRTADRSQCAHPSPAVLSRLRLPSPCSWLPGARRTRRHNLQLSPSTRRAAGWRACPSERGSGNGPAPAIALCGPRARGPPPHIPAETGPGCKCRRPRGPGRGPAQAPARPAGQGTPSPHTPVRRQQRRQPRPGAAKSQSKQPGRRAAGRCGTGCRARPRPSPRETITVATLREKTPPRNQSCYDV</sequence>
<evidence type="ECO:0000313" key="2">
    <source>
        <dbReference type="Ensembl" id="ENSMPUP00000019375.1"/>
    </source>
</evidence>
<feature type="region of interest" description="Disordered" evidence="1">
    <location>
        <begin position="201"/>
        <end position="346"/>
    </location>
</feature>
<feature type="compositionally biased region" description="Low complexity" evidence="1">
    <location>
        <begin position="263"/>
        <end position="275"/>
    </location>
</feature>
<feature type="compositionally biased region" description="Basic residues" evidence="1">
    <location>
        <begin position="282"/>
        <end position="291"/>
    </location>
</feature>
<evidence type="ECO:0000256" key="1">
    <source>
        <dbReference type="SAM" id="MobiDB-lite"/>
    </source>
</evidence>
<organism evidence="2">
    <name type="scientific">Mustela putorius furo</name>
    <name type="common">European domestic ferret</name>
    <name type="synonym">Mustela furo</name>
    <dbReference type="NCBI Taxonomy" id="9669"/>
    <lineage>
        <taxon>Eukaryota</taxon>
        <taxon>Metazoa</taxon>
        <taxon>Chordata</taxon>
        <taxon>Craniata</taxon>
        <taxon>Vertebrata</taxon>
        <taxon>Euteleostomi</taxon>
        <taxon>Mammalia</taxon>
        <taxon>Eutheria</taxon>
        <taxon>Laurasiatheria</taxon>
        <taxon>Carnivora</taxon>
        <taxon>Caniformia</taxon>
        <taxon>Musteloidea</taxon>
        <taxon>Mustelidae</taxon>
        <taxon>Mustelinae</taxon>
        <taxon>Mustela</taxon>
    </lineage>
</organism>
<dbReference type="InParanoid" id="M3Z712"/>
<dbReference type="HOGENOM" id="CLU_801584_0_0_1"/>
<dbReference type="Ensembl" id="ENSMPUT00000019655.1">
    <property type="protein sequence ID" value="ENSMPUP00000019375.1"/>
    <property type="gene ID" value="ENSMPUG00000019503.1"/>
</dbReference>
<protein>
    <submittedName>
        <fullName evidence="2">Uncharacterized protein</fullName>
    </submittedName>
</protein>
<reference evidence="2" key="1">
    <citation type="submission" date="2024-06" db="UniProtKB">
        <authorList>
            <consortium name="Ensembl"/>
        </authorList>
    </citation>
    <scope>IDENTIFICATION</scope>
</reference>
<name>M3Z712_MUSPF</name>